<sequence length="64" mass="7135">MEHEMKIEFSGGITYREWLAGQALQGLLASDGENKFSVKDSVSTAIAYADEVIRQLRSDNNSQQ</sequence>
<keyword evidence="2" id="KW-1185">Reference proteome</keyword>
<evidence type="ECO:0000313" key="1">
    <source>
        <dbReference type="EMBL" id="WZV96621.1"/>
    </source>
</evidence>
<evidence type="ECO:0000313" key="2">
    <source>
        <dbReference type="Proteomes" id="UP001466893"/>
    </source>
</evidence>
<dbReference type="Proteomes" id="UP001466893">
    <property type="component" value="Chromosome"/>
</dbReference>
<dbReference type="RefSeq" id="WP_342321022.1">
    <property type="nucleotide sequence ID" value="NZ_CP151800.1"/>
</dbReference>
<accession>A0ABZ3B603</accession>
<name>A0ABZ3B603_9ENTR</name>
<protein>
    <submittedName>
        <fullName evidence="1">Uncharacterized protein</fullName>
    </submittedName>
</protein>
<gene>
    <name evidence="1" type="ORF">AAEY27_13090</name>
</gene>
<proteinExistence type="predicted"/>
<reference evidence="1 2" key="1">
    <citation type="submission" date="2024-04" db="EMBL/GenBank/DDBJ databases">
        <title>Kosakonia calanthae sp. nov., a halophilic bacterium isolated from leaves of Calanthe tiplacata.</title>
        <authorList>
            <person name="Wu P."/>
        </authorList>
    </citation>
    <scope>NUCLEOTIDE SEQUENCE [LARGE SCALE GENOMIC DNA]</scope>
    <source>
        <strain evidence="1 2">BYX6</strain>
    </source>
</reference>
<dbReference type="EMBL" id="CP151800">
    <property type="protein sequence ID" value="WZV96621.1"/>
    <property type="molecule type" value="Genomic_DNA"/>
</dbReference>
<organism evidence="1 2">
    <name type="scientific">Kosakonia calanthes</name>
    <dbReference type="NCBI Taxonomy" id="3139408"/>
    <lineage>
        <taxon>Bacteria</taxon>
        <taxon>Pseudomonadati</taxon>
        <taxon>Pseudomonadota</taxon>
        <taxon>Gammaproteobacteria</taxon>
        <taxon>Enterobacterales</taxon>
        <taxon>Enterobacteriaceae</taxon>
        <taxon>Kosakonia</taxon>
    </lineage>
</organism>